<feature type="binding site" evidence="13">
    <location>
        <position position="332"/>
    </location>
    <ligand>
        <name>S-adenosyl-L-methionine</name>
        <dbReference type="ChEBI" id="CHEBI:59789"/>
    </ligand>
</feature>
<comment type="similarity">
    <text evidence="13">Belongs to the class I-like SAM-binding methyltransferase superfamily. RsmB/NOP family.</text>
</comment>
<evidence type="ECO:0000256" key="8">
    <source>
        <dbReference type="ARBA" id="ARBA00022691"/>
    </source>
</evidence>
<evidence type="ECO:0000256" key="1">
    <source>
        <dbReference type="ARBA" id="ARBA00002724"/>
    </source>
</evidence>
<keyword evidence="8 13" id="KW-0949">S-adenosyl-L-methionine</keyword>
<dbReference type="PANTHER" id="PTHR22807">
    <property type="entry name" value="NOP2 YEAST -RELATED NOL1/NOP2/FMU SUN DOMAIN-CONTAINING"/>
    <property type="match status" value="1"/>
</dbReference>
<dbReference type="Pfam" id="PF01029">
    <property type="entry name" value="NusB"/>
    <property type="match status" value="1"/>
</dbReference>
<feature type="binding site" evidence="13">
    <location>
        <begin position="263"/>
        <end position="269"/>
    </location>
    <ligand>
        <name>S-adenosyl-L-methionine</name>
        <dbReference type="ChEBI" id="CHEBI:59789"/>
    </ligand>
</feature>
<dbReference type="NCBIfam" id="TIGR00563">
    <property type="entry name" value="rsmB"/>
    <property type="match status" value="1"/>
</dbReference>
<evidence type="ECO:0000313" key="15">
    <source>
        <dbReference type="EMBL" id="MBM7560539.1"/>
    </source>
</evidence>
<reference evidence="15 16" key="1">
    <citation type="submission" date="2021-01" db="EMBL/GenBank/DDBJ databases">
        <title>Genomic Encyclopedia of Type Strains, Phase IV (KMG-IV): sequencing the most valuable type-strain genomes for metagenomic binning, comparative biology and taxonomic classification.</title>
        <authorList>
            <person name="Goeker M."/>
        </authorList>
    </citation>
    <scope>NUCLEOTIDE SEQUENCE [LARGE SCALE GENOMIC DNA]</scope>
    <source>
        <strain evidence="15 16">DSM 24436</strain>
    </source>
</reference>
<feature type="binding site" evidence="13">
    <location>
        <position position="287"/>
    </location>
    <ligand>
        <name>S-adenosyl-L-methionine</name>
        <dbReference type="ChEBI" id="CHEBI:59789"/>
    </ligand>
</feature>
<dbReference type="NCBIfam" id="NF011494">
    <property type="entry name" value="PRK14902.1"/>
    <property type="match status" value="1"/>
</dbReference>
<accession>A0ABS2MMD0</accession>
<evidence type="ECO:0000256" key="4">
    <source>
        <dbReference type="ARBA" id="ARBA00022490"/>
    </source>
</evidence>
<dbReference type="SUPFAM" id="SSF53335">
    <property type="entry name" value="S-adenosyl-L-methionine-dependent methyltransferases"/>
    <property type="match status" value="1"/>
</dbReference>
<dbReference type="PROSITE" id="PS51686">
    <property type="entry name" value="SAM_MT_RSMB_NOP"/>
    <property type="match status" value="1"/>
</dbReference>
<dbReference type="InterPro" id="IPR006027">
    <property type="entry name" value="NusB_RsmB_TIM44"/>
</dbReference>
<gene>
    <name evidence="15" type="ORF">JOC49_000048</name>
</gene>
<dbReference type="PANTHER" id="PTHR22807:SF53">
    <property type="entry name" value="RIBOSOMAL RNA SMALL SUBUNIT METHYLTRANSFERASE B-RELATED"/>
    <property type="match status" value="1"/>
</dbReference>
<dbReference type="InterPro" id="IPR023267">
    <property type="entry name" value="RCMT"/>
</dbReference>
<dbReference type="PRINTS" id="PR02008">
    <property type="entry name" value="RCMTFAMILY"/>
</dbReference>
<keyword evidence="9 13" id="KW-0694">RNA-binding</keyword>
<evidence type="ECO:0000259" key="14">
    <source>
        <dbReference type="PROSITE" id="PS51686"/>
    </source>
</evidence>
<feature type="active site" description="Nucleophile" evidence="13">
    <location>
        <position position="385"/>
    </location>
</feature>
<comment type="catalytic activity">
    <reaction evidence="12">
        <text>cytidine(967) in 16S rRNA + S-adenosyl-L-methionine = 5-methylcytidine(967) in 16S rRNA + S-adenosyl-L-homocysteine + H(+)</text>
        <dbReference type="Rhea" id="RHEA:42748"/>
        <dbReference type="Rhea" id="RHEA-COMP:10219"/>
        <dbReference type="Rhea" id="RHEA-COMP:10220"/>
        <dbReference type="ChEBI" id="CHEBI:15378"/>
        <dbReference type="ChEBI" id="CHEBI:57856"/>
        <dbReference type="ChEBI" id="CHEBI:59789"/>
        <dbReference type="ChEBI" id="CHEBI:74483"/>
        <dbReference type="ChEBI" id="CHEBI:82748"/>
        <dbReference type="EC" id="2.1.1.176"/>
    </reaction>
</comment>
<feature type="domain" description="SAM-dependent MTase RsmB/NOP-type" evidence="14">
    <location>
        <begin position="171"/>
        <end position="443"/>
    </location>
</feature>
<evidence type="ECO:0000256" key="10">
    <source>
        <dbReference type="ARBA" id="ARBA00030399"/>
    </source>
</evidence>
<dbReference type="Gene3D" id="3.40.50.150">
    <property type="entry name" value="Vaccinia Virus protein VP39"/>
    <property type="match status" value="1"/>
</dbReference>
<evidence type="ECO:0000256" key="13">
    <source>
        <dbReference type="PROSITE-ProRule" id="PRU01023"/>
    </source>
</evidence>
<dbReference type="GO" id="GO:0008168">
    <property type="term" value="F:methyltransferase activity"/>
    <property type="evidence" value="ECO:0007669"/>
    <property type="project" value="UniProtKB-KW"/>
</dbReference>
<dbReference type="InterPro" id="IPR054728">
    <property type="entry name" value="RsmB-like_ferredoxin"/>
</dbReference>
<dbReference type="Proteomes" id="UP000767854">
    <property type="component" value="Unassembled WGS sequence"/>
</dbReference>
<proteinExistence type="inferred from homology"/>
<dbReference type="SUPFAM" id="SSF48013">
    <property type="entry name" value="NusB-like"/>
    <property type="match status" value="1"/>
</dbReference>
<evidence type="ECO:0000256" key="6">
    <source>
        <dbReference type="ARBA" id="ARBA00022603"/>
    </source>
</evidence>
<dbReference type="GO" id="GO:0032259">
    <property type="term" value="P:methylation"/>
    <property type="evidence" value="ECO:0007669"/>
    <property type="project" value="UniProtKB-KW"/>
</dbReference>
<feature type="binding site" evidence="13">
    <location>
        <position position="314"/>
    </location>
    <ligand>
        <name>S-adenosyl-L-methionine</name>
        <dbReference type="ChEBI" id="CHEBI:59789"/>
    </ligand>
</feature>
<comment type="caution">
    <text evidence="15">The sequence shown here is derived from an EMBL/GenBank/DDBJ whole genome shotgun (WGS) entry which is preliminary data.</text>
</comment>
<evidence type="ECO:0000256" key="9">
    <source>
        <dbReference type="ARBA" id="ARBA00022884"/>
    </source>
</evidence>
<evidence type="ECO:0000256" key="3">
    <source>
        <dbReference type="ARBA" id="ARBA00012140"/>
    </source>
</evidence>
<dbReference type="InterPro" id="IPR035926">
    <property type="entry name" value="NusB-like_sf"/>
</dbReference>
<comment type="subcellular location">
    <subcellularLocation>
        <location evidence="2">Cytoplasm</location>
    </subcellularLocation>
</comment>
<dbReference type="Pfam" id="PF01189">
    <property type="entry name" value="Methyltr_RsmB-F"/>
    <property type="match status" value="1"/>
</dbReference>
<name>A0ABS2MMD0_9FIRM</name>
<comment type="function">
    <text evidence="1">Specifically methylates the cytosine at position 967 (m5C967) of 16S rRNA.</text>
</comment>
<keyword evidence="5" id="KW-0698">rRNA processing</keyword>
<dbReference type="RefSeq" id="WP_204661054.1">
    <property type="nucleotide sequence ID" value="NZ_JAFBDT010000001.1"/>
</dbReference>
<dbReference type="InterPro" id="IPR049560">
    <property type="entry name" value="MeTrfase_RsmB-F_NOP2_cat"/>
</dbReference>
<sequence>MKIEARKESVKILRKIDVEGSFSHLTLNDALSNPELSDMDRRFIMSIVYGVLENKLLLDYYIRKLSTLRFGKINHEIVIILRMGLYQLIFMDRVPDSAAVNESVKLAKKIGNRYGGFVNGILRAFIRMQKTIELPDRKRHLSTHLSILYSHPEWLVEKWLKAYGATFTEALLSANNSVPELWVRVNTLKTDSDTLIKDLAEEGVDSHSATILPDALQIKASHSQRIETLKAYKSGLFSVQDISSMSVGAISGVQPGDFVIDVCAAPGGKSTHMAQLMSNKGRILARDISPQKIGLIQENSERLGIDILEVQVFDAMKYDDTLTGTADVVLVDAPCSGFGIIRRKPDIKYNKSEADLQALTEIQFKILETASEYVKPGGVLIYSTCTINDEENGAIVHEFLRHHPQYVLTPVSGVPGVTEEGTVQLFPNVHASDGFFIAKMTRRNN</sequence>
<keyword evidence="6 13" id="KW-0489">Methyltransferase</keyword>
<dbReference type="CDD" id="cd02440">
    <property type="entry name" value="AdoMet_MTases"/>
    <property type="match status" value="1"/>
</dbReference>
<dbReference type="EC" id="2.1.1.176" evidence="3"/>
<dbReference type="InterPro" id="IPR004573">
    <property type="entry name" value="rRNA_ssu_MeTfrase_B"/>
</dbReference>
<dbReference type="Pfam" id="PF22458">
    <property type="entry name" value="RsmF-B_ferredox"/>
    <property type="match status" value="1"/>
</dbReference>
<evidence type="ECO:0000313" key="16">
    <source>
        <dbReference type="Proteomes" id="UP000767854"/>
    </source>
</evidence>
<evidence type="ECO:0000256" key="7">
    <source>
        <dbReference type="ARBA" id="ARBA00022679"/>
    </source>
</evidence>
<evidence type="ECO:0000256" key="2">
    <source>
        <dbReference type="ARBA" id="ARBA00004496"/>
    </source>
</evidence>
<evidence type="ECO:0000256" key="11">
    <source>
        <dbReference type="ARBA" id="ARBA00031088"/>
    </source>
</evidence>
<dbReference type="Gene3D" id="3.30.70.1170">
    <property type="entry name" value="Sun protein, domain 3"/>
    <property type="match status" value="1"/>
</dbReference>
<organism evidence="15 16">
    <name type="scientific">Fusibacter tunisiensis</name>
    <dbReference type="NCBI Taxonomy" id="1008308"/>
    <lineage>
        <taxon>Bacteria</taxon>
        <taxon>Bacillati</taxon>
        <taxon>Bacillota</taxon>
        <taxon>Clostridia</taxon>
        <taxon>Eubacteriales</taxon>
        <taxon>Eubacteriales Family XII. Incertae Sedis</taxon>
        <taxon>Fusibacter</taxon>
    </lineage>
</organism>
<dbReference type="InterPro" id="IPR001678">
    <property type="entry name" value="MeTrfase_RsmB-F_NOP2_dom"/>
</dbReference>
<evidence type="ECO:0000256" key="5">
    <source>
        <dbReference type="ARBA" id="ARBA00022552"/>
    </source>
</evidence>
<dbReference type="Gene3D" id="1.10.940.10">
    <property type="entry name" value="NusB-like"/>
    <property type="match status" value="1"/>
</dbReference>
<evidence type="ECO:0000256" key="12">
    <source>
        <dbReference type="ARBA" id="ARBA00047283"/>
    </source>
</evidence>
<dbReference type="InterPro" id="IPR029063">
    <property type="entry name" value="SAM-dependent_MTases_sf"/>
</dbReference>
<keyword evidence="7 13" id="KW-0808">Transferase</keyword>
<dbReference type="EMBL" id="JAFBDT010000001">
    <property type="protein sequence ID" value="MBM7560539.1"/>
    <property type="molecule type" value="Genomic_DNA"/>
</dbReference>
<protein>
    <recommendedName>
        <fullName evidence="3">16S rRNA (cytosine(967)-C(5))-methyltransferase</fullName>
        <ecNumber evidence="3">2.1.1.176</ecNumber>
    </recommendedName>
    <alternativeName>
        <fullName evidence="10">16S rRNA m5C967 methyltransferase</fullName>
    </alternativeName>
    <alternativeName>
        <fullName evidence="11">rRNA (cytosine-C(5)-)-methyltransferase RsmB</fullName>
    </alternativeName>
</protein>
<keyword evidence="4" id="KW-0963">Cytoplasm</keyword>
<keyword evidence="16" id="KW-1185">Reference proteome</keyword>